<dbReference type="GO" id="GO:0008168">
    <property type="term" value="F:methyltransferase activity"/>
    <property type="evidence" value="ECO:0007669"/>
    <property type="project" value="UniProtKB-KW"/>
</dbReference>
<feature type="compositionally biased region" description="Basic residues" evidence="14">
    <location>
        <begin position="109"/>
        <end position="122"/>
    </location>
</feature>
<evidence type="ECO:0000256" key="9">
    <source>
        <dbReference type="ARBA" id="ARBA00022853"/>
    </source>
</evidence>
<evidence type="ECO:0000256" key="2">
    <source>
        <dbReference type="ARBA" id="ARBA00006301"/>
    </source>
</evidence>
<gene>
    <name evidence="15" type="ORF">EEDITHA_LOCUS7452</name>
</gene>
<keyword evidence="7 13" id="KW-0808">Transferase</keyword>
<comment type="function">
    <text evidence="13">Probable methyltransferase required to silence rDNA.</text>
</comment>
<keyword evidence="6 13" id="KW-0489">Methyltransferase</keyword>
<dbReference type="GO" id="GO:0046015">
    <property type="term" value="P:regulation of transcription by glucose"/>
    <property type="evidence" value="ECO:0007669"/>
    <property type="project" value="TreeGrafter"/>
</dbReference>
<feature type="compositionally biased region" description="Basic residues" evidence="14">
    <location>
        <begin position="48"/>
        <end position="59"/>
    </location>
</feature>
<evidence type="ECO:0000256" key="12">
    <source>
        <dbReference type="ARBA" id="ARBA00023242"/>
    </source>
</evidence>
<dbReference type="AlphaFoldDB" id="A0AAU9TXN0"/>
<dbReference type="InterPro" id="IPR007823">
    <property type="entry name" value="RRP8"/>
</dbReference>
<dbReference type="Gene3D" id="3.40.50.150">
    <property type="entry name" value="Vaccinia Virus protein VP39"/>
    <property type="match status" value="1"/>
</dbReference>
<feature type="compositionally biased region" description="Polar residues" evidence="14">
    <location>
        <begin position="31"/>
        <end position="43"/>
    </location>
</feature>
<name>A0AAU9TXN0_EUPED</name>
<dbReference type="FunFam" id="1.10.10.2150:FF:000001">
    <property type="entry name" value="Ribosomal RNA-processing protein 8"/>
    <property type="match status" value="1"/>
</dbReference>
<evidence type="ECO:0000256" key="7">
    <source>
        <dbReference type="ARBA" id="ARBA00022679"/>
    </source>
</evidence>
<evidence type="ECO:0000256" key="6">
    <source>
        <dbReference type="ARBA" id="ARBA00022603"/>
    </source>
</evidence>
<dbReference type="GO" id="GO:0006364">
    <property type="term" value="P:rRNA processing"/>
    <property type="evidence" value="ECO:0007669"/>
    <property type="project" value="UniProtKB-UniRule"/>
</dbReference>
<keyword evidence="12 13" id="KW-0539">Nucleus</keyword>
<comment type="similarity">
    <text evidence="2 13">Belongs to the methyltransferase superfamily. RRP8 family.</text>
</comment>
<dbReference type="GO" id="GO:0005730">
    <property type="term" value="C:nucleolus"/>
    <property type="evidence" value="ECO:0007669"/>
    <property type="project" value="UniProtKB-SubCell"/>
</dbReference>
<feature type="compositionally biased region" description="Basic and acidic residues" evidence="14">
    <location>
        <begin position="79"/>
        <end position="90"/>
    </location>
</feature>
<evidence type="ECO:0000256" key="13">
    <source>
        <dbReference type="RuleBase" id="RU365074"/>
    </source>
</evidence>
<dbReference type="PANTHER" id="PTHR12787:SF0">
    <property type="entry name" value="RIBOSOMAL RNA-PROCESSING PROTEIN 8"/>
    <property type="match status" value="1"/>
</dbReference>
<dbReference type="GO" id="GO:0032259">
    <property type="term" value="P:methylation"/>
    <property type="evidence" value="ECO:0007669"/>
    <property type="project" value="UniProtKB-KW"/>
</dbReference>
<keyword evidence="8 13" id="KW-0949">S-adenosyl-L-methionine</keyword>
<dbReference type="GO" id="GO:0005677">
    <property type="term" value="C:chromatin silencing complex"/>
    <property type="evidence" value="ECO:0007669"/>
    <property type="project" value="TreeGrafter"/>
</dbReference>
<keyword evidence="9" id="KW-0156">Chromatin regulator</keyword>
<protein>
    <recommendedName>
        <fullName evidence="3 13">Ribosomal RNA-processing protein 8</fullName>
        <ecNumber evidence="13">2.1.1.-</ecNumber>
    </recommendedName>
</protein>
<dbReference type="EC" id="2.1.1.-" evidence="13"/>
<dbReference type="GO" id="GO:0042149">
    <property type="term" value="P:cellular response to glucose starvation"/>
    <property type="evidence" value="ECO:0007669"/>
    <property type="project" value="TreeGrafter"/>
</dbReference>
<dbReference type="InterPro" id="IPR029063">
    <property type="entry name" value="SAM-dependent_MTases_sf"/>
</dbReference>
<dbReference type="EMBL" id="CAKOGL010000011">
    <property type="protein sequence ID" value="CAH2091598.1"/>
    <property type="molecule type" value="Genomic_DNA"/>
</dbReference>
<keyword evidence="11" id="KW-0804">Transcription</keyword>
<evidence type="ECO:0000256" key="4">
    <source>
        <dbReference type="ARBA" id="ARBA00022491"/>
    </source>
</evidence>
<dbReference type="Proteomes" id="UP001153954">
    <property type="component" value="Unassembled WGS sequence"/>
</dbReference>
<dbReference type="FunFam" id="3.40.50.150:FF:000068">
    <property type="entry name" value="Ribosomal RNA-processing protein 8"/>
    <property type="match status" value="1"/>
</dbReference>
<evidence type="ECO:0000256" key="10">
    <source>
        <dbReference type="ARBA" id="ARBA00023015"/>
    </source>
</evidence>
<comment type="subcellular location">
    <subcellularLocation>
        <location evidence="1 13">Nucleus</location>
        <location evidence="1 13">Nucleolus</location>
    </subcellularLocation>
</comment>
<evidence type="ECO:0000313" key="16">
    <source>
        <dbReference type="Proteomes" id="UP001153954"/>
    </source>
</evidence>
<feature type="region of interest" description="Disordered" evidence="14">
    <location>
        <begin position="30"/>
        <end position="95"/>
    </location>
</feature>
<reference evidence="15" key="1">
    <citation type="submission" date="2022-03" db="EMBL/GenBank/DDBJ databases">
        <authorList>
            <person name="Tunstrom K."/>
        </authorList>
    </citation>
    <scope>NUCLEOTIDE SEQUENCE</scope>
</reference>
<feature type="compositionally biased region" description="Low complexity" evidence="14">
    <location>
        <begin position="68"/>
        <end position="78"/>
    </location>
</feature>
<feature type="region of interest" description="Disordered" evidence="14">
    <location>
        <begin position="109"/>
        <end position="129"/>
    </location>
</feature>
<evidence type="ECO:0000256" key="14">
    <source>
        <dbReference type="SAM" id="MobiDB-lite"/>
    </source>
</evidence>
<dbReference type="GO" id="GO:0000183">
    <property type="term" value="P:rDNA heterochromatin formation"/>
    <property type="evidence" value="ECO:0007669"/>
    <property type="project" value="TreeGrafter"/>
</dbReference>
<evidence type="ECO:0000256" key="3">
    <source>
        <dbReference type="ARBA" id="ARBA00020203"/>
    </source>
</evidence>
<accession>A0AAU9TXN0</accession>
<keyword evidence="4" id="KW-0678">Repressor</keyword>
<dbReference type="GO" id="GO:0033553">
    <property type="term" value="C:rDNA heterochromatin"/>
    <property type="evidence" value="ECO:0007669"/>
    <property type="project" value="TreeGrafter"/>
</dbReference>
<evidence type="ECO:0000313" key="15">
    <source>
        <dbReference type="EMBL" id="CAH2091598.1"/>
    </source>
</evidence>
<dbReference type="PANTHER" id="PTHR12787">
    <property type="entry name" value="RIBOSOMAL RNA-PROCESSING PROTEIN 8"/>
    <property type="match status" value="1"/>
</dbReference>
<proteinExistence type="inferred from homology"/>
<dbReference type="Gene3D" id="1.10.10.2150">
    <property type="entry name" value="Ribosomal RNA-processing protein 8, N-terminal domain"/>
    <property type="match status" value="1"/>
</dbReference>
<evidence type="ECO:0000256" key="8">
    <source>
        <dbReference type="ARBA" id="ARBA00022691"/>
    </source>
</evidence>
<comment type="caution">
    <text evidence="15">The sequence shown here is derived from an EMBL/GenBank/DDBJ whole genome shotgun (WGS) entry which is preliminary data.</text>
</comment>
<evidence type="ECO:0000256" key="1">
    <source>
        <dbReference type="ARBA" id="ARBA00004604"/>
    </source>
</evidence>
<dbReference type="Pfam" id="PF05148">
    <property type="entry name" value="Methyltransf_8"/>
    <property type="match status" value="1"/>
</dbReference>
<keyword evidence="5 13" id="KW-0698">rRNA processing</keyword>
<organism evidence="15 16">
    <name type="scientific">Euphydryas editha</name>
    <name type="common">Edith's checkerspot</name>
    <dbReference type="NCBI Taxonomy" id="104508"/>
    <lineage>
        <taxon>Eukaryota</taxon>
        <taxon>Metazoa</taxon>
        <taxon>Ecdysozoa</taxon>
        <taxon>Arthropoda</taxon>
        <taxon>Hexapoda</taxon>
        <taxon>Insecta</taxon>
        <taxon>Pterygota</taxon>
        <taxon>Neoptera</taxon>
        <taxon>Endopterygota</taxon>
        <taxon>Lepidoptera</taxon>
        <taxon>Glossata</taxon>
        <taxon>Ditrysia</taxon>
        <taxon>Papilionoidea</taxon>
        <taxon>Nymphalidae</taxon>
        <taxon>Nymphalinae</taxon>
        <taxon>Euphydryas</taxon>
    </lineage>
</organism>
<keyword evidence="10" id="KW-0805">Transcription regulation</keyword>
<keyword evidence="16" id="KW-1185">Reference proteome</keyword>
<evidence type="ECO:0000256" key="5">
    <source>
        <dbReference type="ARBA" id="ARBA00022552"/>
    </source>
</evidence>
<sequence length="416" mass="47974">MFKIPDWEDDNHGNKFSTIVKIPKEKKKLKNSNLTPSVKQNGVTKPNFKTKKTKKKNKINSKEILLINNVKSNVSSQKSNKEENNGHGQEEAIPMEVSQVNDATLLAKKQKSNKKAHKKNKNNSKDKVNLKNDETDKVDKSIIMEKKKKLGKVENDITFNENSIGNKVKSKTEKKKELIKSLLQNEKYRNHINIKSQPLRDRMLERLKAAKFRFLNEKLYTTSGSEAQKLFKEDPTAFQTYHEGYQQQMKKWPVKPLDVIIKRIQKMPKTYKIADMGCGKAELSRRVSQTVRSFDLIARVENVEECDIAHTPIPAATLDVAVYCLALMGTNLTQYLLEANRVLRIGGYLLIAEVESRFNKVEDFVKDVQKLGFSLKKLDKTHEVFYFMEFTKIRDPPSKKGKIPTLTLKPCIYKKR</sequence>
<dbReference type="SUPFAM" id="SSF53335">
    <property type="entry name" value="S-adenosyl-L-methionine-dependent methyltransferases"/>
    <property type="match status" value="1"/>
</dbReference>
<evidence type="ECO:0000256" key="11">
    <source>
        <dbReference type="ARBA" id="ARBA00023163"/>
    </source>
</evidence>
<dbReference type="InterPro" id="IPR042036">
    <property type="entry name" value="RRP8_N"/>
</dbReference>